<evidence type="ECO:0000259" key="3">
    <source>
        <dbReference type="PROSITE" id="PS51000"/>
    </source>
</evidence>
<proteinExistence type="predicted"/>
<dbReference type="PROSITE" id="PS52050">
    <property type="entry name" value="WYL"/>
    <property type="match status" value="1"/>
</dbReference>
<dbReference type="SUPFAM" id="SSF46785">
    <property type="entry name" value="Winged helix' DNA-binding domain"/>
    <property type="match status" value="1"/>
</dbReference>
<accession>A0A6I4VY05</accession>
<reference evidence="4 5" key="1">
    <citation type="submission" date="2019-12" db="EMBL/GenBank/DDBJ databases">
        <title>Whole-genome analyses of novel actinobacteria.</title>
        <authorList>
            <person name="Sahin N."/>
            <person name="Saygin H."/>
        </authorList>
    </citation>
    <scope>NUCLEOTIDE SEQUENCE [LARGE SCALE GENOMIC DNA]</scope>
    <source>
        <strain evidence="4 5">KC615</strain>
    </source>
</reference>
<dbReference type="EMBL" id="WUUL01000009">
    <property type="protein sequence ID" value="MXQ54746.1"/>
    <property type="molecule type" value="Genomic_DNA"/>
</dbReference>
<dbReference type="PIRSF" id="PIRSF016838">
    <property type="entry name" value="PafC"/>
    <property type="match status" value="1"/>
</dbReference>
<evidence type="ECO:0000256" key="1">
    <source>
        <dbReference type="ARBA" id="ARBA00023015"/>
    </source>
</evidence>
<dbReference type="PROSITE" id="PS51000">
    <property type="entry name" value="HTH_DEOR_2"/>
    <property type="match status" value="1"/>
</dbReference>
<dbReference type="PANTHER" id="PTHR34580">
    <property type="match status" value="1"/>
</dbReference>
<dbReference type="Pfam" id="PF08279">
    <property type="entry name" value="HTH_11"/>
    <property type="match status" value="1"/>
</dbReference>
<dbReference type="Proteomes" id="UP000430692">
    <property type="component" value="Unassembled WGS sequence"/>
</dbReference>
<dbReference type="Gene3D" id="1.10.10.10">
    <property type="entry name" value="Winged helix-like DNA-binding domain superfamily/Winged helix DNA-binding domain"/>
    <property type="match status" value="1"/>
</dbReference>
<gene>
    <name evidence="4" type="ORF">GSM42_13680</name>
</gene>
<evidence type="ECO:0000313" key="5">
    <source>
        <dbReference type="Proteomes" id="UP000430692"/>
    </source>
</evidence>
<dbReference type="InterPro" id="IPR013196">
    <property type="entry name" value="HTH_11"/>
</dbReference>
<keyword evidence="5" id="KW-1185">Reference proteome</keyword>
<sequence length="315" mass="36378">MHKSQRLIQLMMVINAKKNVTVRELADEFGLSARTISRDLQDLSEIGFPIYSVQGRGGGYRLLQERMLPPIAFLESEAVAMFFAFQSLQYFGSLPFEDGMTSALLKFYHYLPDDVRRQIDRLQNKIVIWSPHRSMSSANLKTLLQAIMLQKVVTIRYSSAAEVTERDIQPIGIYASQGYWYCPAYCFLRKTYRLFRADRILFASLNESISFREDVDQRSVFDWDAPEKNRLEKITLVVNITSKGCKKIESNGWFDDTVDSNEDGSGTVRAVIPKKDLDFYVEMIWGLGQEAKIIEPVEAVNYIKQKIEMLRQQYV</sequence>
<dbReference type="PANTHER" id="PTHR34580:SF9">
    <property type="entry name" value="SLL5097 PROTEIN"/>
    <property type="match status" value="1"/>
</dbReference>
<dbReference type="Pfam" id="PF25583">
    <property type="entry name" value="WCX"/>
    <property type="match status" value="1"/>
</dbReference>
<dbReference type="InterPro" id="IPR051534">
    <property type="entry name" value="CBASS_pafABC_assoc_protein"/>
</dbReference>
<dbReference type="InterPro" id="IPR001034">
    <property type="entry name" value="DeoR_HTH"/>
</dbReference>
<dbReference type="GO" id="GO:0003700">
    <property type="term" value="F:DNA-binding transcription factor activity"/>
    <property type="evidence" value="ECO:0007669"/>
    <property type="project" value="InterPro"/>
</dbReference>
<name>A0A6I4VY05_9BACL</name>
<dbReference type="InterPro" id="IPR057727">
    <property type="entry name" value="WCX_dom"/>
</dbReference>
<dbReference type="InterPro" id="IPR026881">
    <property type="entry name" value="WYL_dom"/>
</dbReference>
<keyword evidence="1" id="KW-0805">Transcription regulation</keyword>
<evidence type="ECO:0000256" key="2">
    <source>
        <dbReference type="ARBA" id="ARBA00023163"/>
    </source>
</evidence>
<dbReference type="InterPro" id="IPR036388">
    <property type="entry name" value="WH-like_DNA-bd_sf"/>
</dbReference>
<dbReference type="SMART" id="SM00420">
    <property type="entry name" value="HTH_DEOR"/>
    <property type="match status" value="1"/>
</dbReference>
<dbReference type="AlphaFoldDB" id="A0A6I4VY05"/>
<dbReference type="RefSeq" id="WP_160802098.1">
    <property type="nucleotide sequence ID" value="NZ_WUUL01000009.1"/>
</dbReference>
<feature type="domain" description="HTH deoR-type" evidence="3">
    <location>
        <begin position="3"/>
        <end position="61"/>
    </location>
</feature>
<evidence type="ECO:0000313" key="4">
    <source>
        <dbReference type="EMBL" id="MXQ54746.1"/>
    </source>
</evidence>
<dbReference type="InterPro" id="IPR036390">
    <property type="entry name" value="WH_DNA-bd_sf"/>
</dbReference>
<comment type="caution">
    <text evidence="4">The sequence shown here is derived from an EMBL/GenBank/DDBJ whole genome shotgun (WGS) entry which is preliminary data.</text>
</comment>
<dbReference type="InterPro" id="IPR028349">
    <property type="entry name" value="PafC-like"/>
</dbReference>
<dbReference type="Pfam" id="PF13280">
    <property type="entry name" value="WYL"/>
    <property type="match status" value="1"/>
</dbReference>
<organism evidence="4 5">
    <name type="scientific">Shimazuella alba</name>
    <dbReference type="NCBI Taxonomy" id="2690964"/>
    <lineage>
        <taxon>Bacteria</taxon>
        <taxon>Bacillati</taxon>
        <taxon>Bacillota</taxon>
        <taxon>Bacilli</taxon>
        <taxon>Bacillales</taxon>
        <taxon>Thermoactinomycetaceae</taxon>
        <taxon>Shimazuella</taxon>
    </lineage>
</organism>
<keyword evidence="2" id="KW-0804">Transcription</keyword>
<protein>
    <submittedName>
        <fullName evidence="4">WYL domain-containing protein</fullName>
    </submittedName>
</protein>